<dbReference type="FunFam" id="3.40.50.300:FF:000104">
    <property type="entry name" value="ATP-binding cassette sub-family F member 3"/>
    <property type="match status" value="1"/>
</dbReference>
<dbReference type="Gene3D" id="3.40.50.300">
    <property type="entry name" value="P-loop containing nucleotide triphosphate hydrolases"/>
    <property type="match status" value="2"/>
</dbReference>
<feature type="domain" description="ABC transporter" evidence="5">
    <location>
        <begin position="64"/>
        <end position="313"/>
    </location>
</feature>
<feature type="compositionally biased region" description="Basic residues" evidence="4">
    <location>
        <begin position="1"/>
        <end position="15"/>
    </location>
</feature>
<proteinExistence type="predicted"/>
<name>C5L796_PERM5</name>
<keyword evidence="1" id="KW-0677">Repeat</keyword>
<dbReference type="InterPro" id="IPR027417">
    <property type="entry name" value="P-loop_NTPase"/>
</dbReference>
<keyword evidence="7" id="KW-1185">Reference proteome</keyword>
<dbReference type="PROSITE" id="PS50893">
    <property type="entry name" value="ABC_TRANSPORTER_2"/>
    <property type="match status" value="2"/>
</dbReference>
<dbReference type="PANTHER" id="PTHR19211">
    <property type="entry name" value="ATP-BINDING TRANSPORT PROTEIN-RELATED"/>
    <property type="match status" value="1"/>
</dbReference>
<dbReference type="FunCoup" id="C5L796">
    <property type="interactions" value="635"/>
</dbReference>
<dbReference type="Pfam" id="PF00005">
    <property type="entry name" value="ABC_tran"/>
    <property type="match status" value="2"/>
</dbReference>
<dbReference type="Proteomes" id="UP000007800">
    <property type="component" value="Unassembled WGS sequence"/>
</dbReference>
<accession>C5L796</accession>
<dbReference type="PANTHER" id="PTHR19211:SF14">
    <property type="entry name" value="ATP-BINDING CASSETTE SUB-FAMILY F MEMBER 1"/>
    <property type="match status" value="1"/>
</dbReference>
<gene>
    <name evidence="6" type="ORF">Pmar_PMAR020523</name>
</gene>
<dbReference type="InterPro" id="IPR032781">
    <property type="entry name" value="ABC_tran_Xtn"/>
</dbReference>
<dbReference type="InterPro" id="IPR050611">
    <property type="entry name" value="ABCF"/>
</dbReference>
<protein>
    <submittedName>
        <fullName evidence="6">ATP-dependent transporter, putative</fullName>
    </submittedName>
</protein>
<dbReference type="GO" id="GO:0016887">
    <property type="term" value="F:ATP hydrolysis activity"/>
    <property type="evidence" value="ECO:0007669"/>
    <property type="project" value="InterPro"/>
</dbReference>
<dbReference type="OrthoDB" id="2110130at2759"/>
<keyword evidence="3" id="KW-0067">ATP-binding</keyword>
<evidence type="ECO:0000313" key="7">
    <source>
        <dbReference type="Proteomes" id="UP000007800"/>
    </source>
</evidence>
<dbReference type="Pfam" id="PF12848">
    <property type="entry name" value="ABC_tran_Xtn"/>
    <property type="match status" value="1"/>
</dbReference>
<evidence type="ECO:0000256" key="1">
    <source>
        <dbReference type="ARBA" id="ARBA00022737"/>
    </source>
</evidence>
<dbReference type="CDD" id="cd03221">
    <property type="entry name" value="ABCF_EF-3"/>
    <property type="match status" value="2"/>
</dbReference>
<dbReference type="AlphaFoldDB" id="C5L796"/>
<reference evidence="6 7" key="1">
    <citation type="submission" date="2008-07" db="EMBL/GenBank/DDBJ databases">
        <authorList>
            <person name="El-Sayed N."/>
            <person name="Caler E."/>
            <person name="Inman J."/>
            <person name="Amedeo P."/>
            <person name="Hass B."/>
            <person name="Wortman J."/>
        </authorList>
    </citation>
    <scope>NUCLEOTIDE SEQUENCE [LARGE SCALE GENOMIC DNA]</scope>
    <source>
        <strain evidence="7">ATCC 50983 / TXsc</strain>
    </source>
</reference>
<evidence type="ECO:0000313" key="6">
    <source>
        <dbReference type="EMBL" id="EER07358.1"/>
    </source>
</evidence>
<evidence type="ECO:0000256" key="2">
    <source>
        <dbReference type="ARBA" id="ARBA00022741"/>
    </source>
</evidence>
<dbReference type="RefSeq" id="XP_002775542.1">
    <property type="nucleotide sequence ID" value="XM_002775496.1"/>
</dbReference>
<dbReference type="EMBL" id="GG679899">
    <property type="protein sequence ID" value="EER07358.1"/>
    <property type="molecule type" value="Genomic_DNA"/>
</dbReference>
<dbReference type="InParanoid" id="C5L796"/>
<dbReference type="SUPFAM" id="SSF52540">
    <property type="entry name" value="P-loop containing nucleoside triphosphate hydrolases"/>
    <property type="match status" value="2"/>
</dbReference>
<organism evidence="7">
    <name type="scientific">Perkinsus marinus (strain ATCC 50983 / TXsc)</name>
    <dbReference type="NCBI Taxonomy" id="423536"/>
    <lineage>
        <taxon>Eukaryota</taxon>
        <taxon>Sar</taxon>
        <taxon>Alveolata</taxon>
        <taxon>Perkinsozoa</taxon>
        <taxon>Perkinsea</taxon>
        <taxon>Perkinsida</taxon>
        <taxon>Perkinsidae</taxon>
        <taxon>Perkinsus</taxon>
    </lineage>
</organism>
<sequence length="619" mass="69033">MAKKDRKVEKRRAKAAAKAAAVDGQKEADKPAEYVGGRPTREVLGFVSRSGPDAPRNRTQNMDIEVTDINMFAGRQQLLSGATLRLADGFKYGLVGRNGVGKSTLLRAVAEQEIQIPDFIFVMHVEQEIAGDDTPVLQAVLQADKEREWLLGAEKMLLNTEVKEGQTEQPTYMGIDLMEVYERLDELDSENAEARAATILAGLGFDAEAQSRPTKEYSGGWRMRIALAQALFMTPDLLLLDEPTNHLDVPALTWLEEFLASWEKTVIIVSHDRGFLNQTTSHTIFQHRKRLWYYGGSYDTFLRVRAEHRANQVGCCVDLYAMECVFRRFGHGNKKMARQAQSRMKMLSKLQDEAVEVDYDDPYLQLNFPAAAPLPPPCISVLDASFGYTPERPLYKHLNFGVDCDSRVAIVGPNGAGKSTFLKLLDGSLDPTDGAVRRHAKLSIARFTQHHVDALDLSVNAVTTMRRVDPEISIENCRKYLGHFGLAGDLALQPIETLSGGQKSRVIFAQIAYKHPHLLLMDEPTNHLDLETIEGLALALNRFEGGVVLVSHDERLVSMVADELWVVMPGKKDASSKTGWRPGSVTVFEGTFEDYVDMLKDEFAKKQLIGGGRIKTLRE</sequence>
<keyword evidence="2" id="KW-0547">Nucleotide-binding</keyword>
<dbReference type="GeneID" id="9060203"/>
<dbReference type="FunFam" id="3.40.50.300:FF:000011">
    <property type="entry name" value="Putative ABC transporter ATP-binding component"/>
    <property type="match status" value="1"/>
</dbReference>
<dbReference type="InterPro" id="IPR003593">
    <property type="entry name" value="AAA+_ATPase"/>
</dbReference>
<dbReference type="PROSITE" id="PS00211">
    <property type="entry name" value="ABC_TRANSPORTER_1"/>
    <property type="match status" value="2"/>
</dbReference>
<evidence type="ECO:0000256" key="4">
    <source>
        <dbReference type="SAM" id="MobiDB-lite"/>
    </source>
</evidence>
<dbReference type="SMART" id="SM00382">
    <property type="entry name" value="AAA"/>
    <property type="match status" value="2"/>
</dbReference>
<evidence type="ECO:0000256" key="3">
    <source>
        <dbReference type="ARBA" id="ARBA00022840"/>
    </source>
</evidence>
<feature type="region of interest" description="Disordered" evidence="4">
    <location>
        <begin position="1"/>
        <end position="33"/>
    </location>
</feature>
<dbReference type="GO" id="GO:0005524">
    <property type="term" value="F:ATP binding"/>
    <property type="evidence" value="ECO:0007669"/>
    <property type="project" value="UniProtKB-KW"/>
</dbReference>
<dbReference type="InterPro" id="IPR017871">
    <property type="entry name" value="ABC_transporter-like_CS"/>
</dbReference>
<dbReference type="OMA" id="CTHIADI"/>
<dbReference type="InterPro" id="IPR003439">
    <property type="entry name" value="ABC_transporter-like_ATP-bd"/>
</dbReference>
<evidence type="ECO:0000259" key="5">
    <source>
        <dbReference type="PROSITE" id="PS50893"/>
    </source>
</evidence>
<feature type="domain" description="ABC transporter" evidence="5">
    <location>
        <begin position="379"/>
        <end position="594"/>
    </location>
</feature>